<proteinExistence type="predicted"/>
<gene>
    <name evidence="1" type="ORF">ASPZODRAFT_143771</name>
</gene>
<evidence type="ECO:0008006" key="3">
    <source>
        <dbReference type="Google" id="ProtNLM"/>
    </source>
</evidence>
<dbReference type="VEuPathDB" id="FungiDB:ASPZODRAFT_143771"/>
<keyword evidence="2" id="KW-1185">Reference proteome</keyword>
<reference evidence="2" key="1">
    <citation type="journal article" date="2017" name="Genome Biol.">
        <title>Comparative genomics reveals high biological diversity and specific adaptations in the industrially and medically important fungal genus Aspergillus.</title>
        <authorList>
            <person name="de Vries R.P."/>
            <person name="Riley R."/>
            <person name="Wiebenga A."/>
            <person name="Aguilar-Osorio G."/>
            <person name="Amillis S."/>
            <person name="Uchima C.A."/>
            <person name="Anderluh G."/>
            <person name="Asadollahi M."/>
            <person name="Askin M."/>
            <person name="Barry K."/>
            <person name="Battaglia E."/>
            <person name="Bayram O."/>
            <person name="Benocci T."/>
            <person name="Braus-Stromeyer S.A."/>
            <person name="Caldana C."/>
            <person name="Canovas D."/>
            <person name="Cerqueira G.C."/>
            <person name="Chen F."/>
            <person name="Chen W."/>
            <person name="Choi C."/>
            <person name="Clum A."/>
            <person name="Dos Santos R.A."/>
            <person name="Damasio A.R."/>
            <person name="Diallinas G."/>
            <person name="Emri T."/>
            <person name="Fekete E."/>
            <person name="Flipphi M."/>
            <person name="Freyberg S."/>
            <person name="Gallo A."/>
            <person name="Gournas C."/>
            <person name="Habgood R."/>
            <person name="Hainaut M."/>
            <person name="Harispe M.L."/>
            <person name="Henrissat B."/>
            <person name="Hilden K.S."/>
            <person name="Hope R."/>
            <person name="Hossain A."/>
            <person name="Karabika E."/>
            <person name="Karaffa L."/>
            <person name="Karanyi Z."/>
            <person name="Krasevec N."/>
            <person name="Kuo A."/>
            <person name="Kusch H."/>
            <person name="LaButti K."/>
            <person name="Lagendijk E.L."/>
            <person name="Lapidus A."/>
            <person name="Levasseur A."/>
            <person name="Lindquist E."/>
            <person name="Lipzen A."/>
            <person name="Logrieco A.F."/>
            <person name="MacCabe A."/>
            <person name="Maekelae M.R."/>
            <person name="Malavazi I."/>
            <person name="Melin P."/>
            <person name="Meyer V."/>
            <person name="Mielnichuk N."/>
            <person name="Miskei M."/>
            <person name="Molnar A.P."/>
            <person name="Mule G."/>
            <person name="Ngan C.Y."/>
            <person name="Orejas M."/>
            <person name="Orosz E."/>
            <person name="Ouedraogo J.P."/>
            <person name="Overkamp K.M."/>
            <person name="Park H.-S."/>
            <person name="Perrone G."/>
            <person name="Piumi F."/>
            <person name="Punt P.J."/>
            <person name="Ram A.F."/>
            <person name="Ramon A."/>
            <person name="Rauscher S."/>
            <person name="Record E."/>
            <person name="Riano-Pachon D.M."/>
            <person name="Robert V."/>
            <person name="Roehrig J."/>
            <person name="Ruller R."/>
            <person name="Salamov A."/>
            <person name="Salih N.S."/>
            <person name="Samson R.A."/>
            <person name="Sandor E."/>
            <person name="Sanguinetti M."/>
            <person name="Schuetze T."/>
            <person name="Sepcic K."/>
            <person name="Shelest E."/>
            <person name="Sherlock G."/>
            <person name="Sophianopoulou V."/>
            <person name="Squina F.M."/>
            <person name="Sun H."/>
            <person name="Susca A."/>
            <person name="Todd R.B."/>
            <person name="Tsang A."/>
            <person name="Unkles S.E."/>
            <person name="van de Wiele N."/>
            <person name="van Rossen-Uffink D."/>
            <person name="Oliveira J.V."/>
            <person name="Vesth T.C."/>
            <person name="Visser J."/>
            <person name="Yu J.-H."/>
            <person name="Zhou M."/>
            <person name="Andersen M.R."/>
            <person name="Archer D.B."/>
            <person name="Baker S.E."/>
            <person name="Benoit I."/>
            <person name="Brakhage A.A."/>
            <person name="Braus G.H."/>
            <person name="Fischer R."/>
            <person name="Frisvad J.C."/>
            <person name="Goldman G.H."/>
            <person name="Houbraken J."/>
            <person name="Oakley B."/>
            <person name="Pocsi I."/>
            <person name="Scazzocchio C."/>
            <person name="Seiboth B."/>
            <person name="vanKuyk P.A."/>
            <person name="Wortman J."/>
            <person name="Dyer P.S."/>
            <person name="Grigoriev I.V."/>
        </authorList>
    </citation>
    <scope>NUCLEOTIDE SEQUENCE [LARGE SCALE GENOMIC DNA]</scope>
    <source>
        <strain evidence="2">CBS 506.65</strain>
    </source>
</reference>
<name>A0A1L9SFL1_9EURO</name>
<dbReference type="AlphaFoldDB" id="A0A1L9SFL1"/>
<accession>A0A1L9SFL1</accession>
<dbReference type="OrthoDB" id="4368839at2759"/>
<organism evidence="1 2">
    <name type="scientific">Penicilliopsis zonata CBS 506.65</name>
    <dbReference type="NCBI Taxonomy" id="1073090"/>
    <lineage>
        <taxon>Eukaryota</taxon>
        <taxon>Fungi</taxon>
        <taxon>Dikarya</taxon>
        <taxon>Ascomycota</taxon>
        <taxon>Pezizomycotina</taxon>
        <taxon>Eurotiomycetes</taxon>
        <taxon>Eurotiomycetidae</taxon>
        <taxon>Eurotiales</taxon>
        <taxon>Aspergillaceae</taxon>
        <taxon>Penicilliopsis</taxon>
    </lineage>
</organism>
<sequence>MASNNQSIVSDHHEKATQARHLTGVYFPFSAIKKLRGTADIDVWEARVKPAETDPGYKTWDRLFRRVKLWLHLCLDDDVIRWLLVSPLPQLYADDFYSAVLQVVKPPNYWQVTKAFLKAMHMKSYGYASVERYVEDFKVTVRVANLHHQSIISPTAAANFLIHGIKDDLIYWTRSNKRDLLSRNADMTWQDYLQLCDHAVYQMME</sequence>
<dbReference type="Proteomes" id="UP000184188">
    <property type="component" value="Unassembled WGS sequence"/>
</dbReference>
<protein>
    <recommendedName>
        <fullName evidence="3">Retrotransposon gag domain-containing protein</fullName>
    </recommendedName>
</protein>
<evidence type="ECO:0000313" key="2">
    <source>
        <dbReference type="Proteomes" id="UP000184188"/>
    </source>
</evidence>
<dbReference type="GeneID" id="34611408"/>
<dbReference type="EMBL" id="KV878344">
    <property type="protein sequence ID" value="OJJ45903.1"/>
    <property type="molecule type" value="Genomic_DNA"/>
</dbReference>
<evidence type="ECO:0000313" key="1">
    <source>
        <dbReference type="EMBL" id="OJJ45903.1"/>
    </source>
</evidence>
<dbReference type="RefSeq" id="XP_022580413.1">
    <property type="nucleotide sequence ID" value="XM_022724943.1"/>
</dbReference>